<gene>
    <name evidence="1" type="ORF">ACFFQV_00385</name>
</gene>
<dbReference type="EMBL" id="JBHMBL010000001">
    <property type="protein sequence ID" value="MFB9640734.1"/>
    <property type="molecule type" value="Genomic_DNA"/>
</dbReference>
<dbReference type="RefSeq" id="WP_157423829.1">
    <property type="nucleotide sequence ID" value="NZ_BAAANI010000008.1"/>
</dbReference>
<evidence type="ECO:0000313" key="1">
    <source>
        <dbReference type="EMBL" id="MFB9640734.1"/>
    </source>
</evidence>
<organism evidence="1 2">
    <name type="scientific">Agromyces lapidis</name>
    <dbReference type="NCBI Taxonomy" id="279574"/>
    <lineage>
        <taxon>Bacteria</taxon>
        <taxon>Bacillati</taxon>
        <taxon>Actinomycetota</taxon>
        <taxon>Actinomycetes</taxon>
        <taxon>Micrococcales</taxon>
        <taxon>Microbacteriaceae</taxon>
        <taxon>Agromyces</taxon>
    </lineage>
</organism>
<accession>A0ABV5SNS6</accession>
<protein>
    <submittedName>
        <fullName evidence="1">Uncharacterized protein</fullName>
    </submittedName>
</protein>
<reference evidence="1 2" key="1">
    <citation type="submission" date="2024-09" db="EMBL/GenBank/DDBJ databases">
        <authorList>
            <person name="Sun Q."/>
            <person name="Mori K."/>
        </authorList>
    </citation>
    <scope>NUCLEOTIDE SEQUENCE [LARGE SCALE GENOMIC DNA]</scope>
    <source>
        <strain evidence="1 2">JCM 14321</strain>
    </source>
</reference>
<proteinExistence type="predicted"/>
<evidence type="ECO:0000313" key="2">
    <source>
        <dbReference type="Proteomes" id="UP001589667"/>
    </source>
</evidence>
<name>A0ABV5SNS6_9MICO</name>
<keyword evidence="2" id="KW-1185">Reference proteome</keyword>
<comment type="caution">
    <text evidence="1">The sequence shown here is derived from an EMBL/GenBank/DDBJ whole genome shotgun (WGS) entry which is preliminary data.</text>
</comment>
<dbReference type="Proteomes" id="UP001589667">
    <property type="component" value="Unassembled WGS sequence"/>
</dbReference>
<sequence length="84" mass="9410">MAHHIEFVYGPLGEETRLACACPRDGSHLRPNSESRVADEFDEARLAAALPARRAERMRPGRRAQPRTRFTFVPSTGVHARRAA</sequence>